<dbReference type="InterPro" id="IPR036388">
    <property type="entry name" value="WH-like_DNA-bd_sf"/>
</dbReference>
<keyword evidence="1" id="KW-0547">Nucleotide-binding</keyword>
<dbReference type="SUPFAM" id="SSF46894">
    <property type="entry name" value="C-terminal effector domain of the bipartite response regulators"/>
    <property type="match status" value="1"/>
</dbReference>
<dbReference type="SUPFAM" id="SSF52540">
    <property type="entry name" value="P-loop containing nucleoside triphosphate hydrolases"/>
    <property type="match status" value="1"/>
</dbReference>
<dbReference type="Gene3D" id="3.40.50.300">
    <property type="entry name" value="P-loop containing nucleotide triphosphate hydrolases"/>
    <property type="match status" value="1"/>
</dbReference>
<dbReference type="InterPro" id="IPR011990">
    <property type="entry name" value="TPR-like_helical_dom_sf"/>
</dbReference>
<dbReference type="eggNOG" id="COG2909">
    <property type="taxonomic scope" value="Bacteria"/>
</dbReference>
<dbReference type="AlphaFoldDB" id="W5W4Q9"/>
<dbReference type="EMBL" id="CP007155">
    <property type="protein sequence ID" value="AHH95461.1"/>
    <property type="molecule type" value="Genomic_DNA"/>
</dbReference>
<dbReference type="PANTHER" id="PTHR16305">
    <property type="entry name" value="TESTICULAR SOLUBLE ADENYLYL CYCLASE"/>
    <property type="match status" value="1"/>
</dbReference>
<dbReference type="PANTHER" id="PTHR16305:SF35">
    <property type="entry name" value="TRANSCRIPTIONAL ACTIVATOR DOMAIN"/>
    <property type="match status" value="1"/>
</dbReference>
<dbReference type="Gene3D" id="1.25.40.10">
    <property type="entry name" value="Tetratricopeptide repeat domain"/>
    <property type="match status" value="1"/>
</dbReference>
<organism evidence="4 5">
    <name type="scientific">Kutzneria albida DSM 43870</name>
    <dbReference type="NCBI Taxonomy" id="1449976"/>
    <lineage>
        <taxon>Bacteria</taxon>
        <taxon>Bacillati</taxon>
        <taxon>Actinomycetota</taxon>
        <taxon>Actinomycetes</taxon>
        <taxon>Pseudonocardiales</taxon>
        <taxon>Pseudonocardiaceae</taxon>
        <taxon>Kutzneria</taxon>
    </lineage>
</organism>
<dbReference type="InterPro" id="IPR016032">
    <property type="entry name" value="Sig_transdc_resp-reg_C-effctor"/>
</dbReference>
<name>W5W4Q9_9PSEU</name>
<dbReference type="PROSITE" id="PS50043">
    <property type="entry name" value="HTH_LUXR_2"/>
    <property type="match status" value="1"/>
</dbReference>
<evidence type="ECO:0000259" key="3">
    <source>
        <dbReference type="PROSITE" id="PS50043"/>
    </source>
</evidence>
<evidence type="ECO:0000313" key="4">
    <source>
        <dbReference type="EMBL" id="AHH95461.1"/>
    </source>
</evidence>
<dbReference type="Proteomes" id="UP000019225">
    <property type="component" value="Chromosome"/>
</dbReference>
<dbReference type="GO" id="GO:0003677">
    <property type="term" value="F:DNA binding"/>
    <property type="evidence" value="ECO:0007669"/>
    <property type="project" value="InterPro"/>
</dbReference>
<dbReference type="PATRIC" id="fig|1449976.3.peg.2086"/>
<dbReference type="GO" id="GO:0005524">
    <property type="term" value="F:ATP binding"/>
    <property type="evidence" value="ECO:0007669"/>
    <property type="project" value="UniProtKB-KW"/>
</dbReference>
<proteinExistence type="predicted"/>
<reference evidence="4 5" key="1">
    <citation type="journal article" date="2014" name="BMC Genomics">
        <title>Complete genome sequence of producer of the glycopeptide antibiotic Aculeximycin Kutzneria albida DSM 43870T, a representative of minor genus of Pseudonocardiaceae.</title>
        <authorList>
            <person name="Rebets Y."/>
            <person name="Tokovenko B."/>
            <person name="Lushchyk I."/>
            <person name="Ruckert C."/>
            <person name="Zaburannyi N."/>
            <person name="Bechthold A."/>
            <person name="Kalinowski J."/>
            <person name="Luzhetskyy A."/>
        </authorList>
    </citation>
    <scope>NUCLEOTIDE SEQUENCE [LARGE SCALE GENOMIC DNA]</scope>
    <source>
        <strain evidence="4">DSM 43870</strain>
    </source>
</reference>
<dbReference type="Pfam" id="PF00196">
    <property type="entry name" value="GerE"/>
    <property type="match status" value="1"/>
</dbReference>
<evidence type="ECO:0000313" key="5">
    <source>
        <dbReference type="Proteomes" id="UP000019225"/>
    </source>
</evidence>
<dbReference type="Gene3D" id="1.10.10.10">
    <property type="entry name" value="Winged helix-like DNA-binding domain superfamily/Winged helix DNA-binding domain"/>
    <property type="match status" value="1"/>
</dbReference>
<dbReference type="STRING" id="1449976.KALB_2092"/>
<dbReference type="HOGENOM" id="CLU_006850_4_0_11"/>
<dbReference type="InterPro" id="IPR000792">
    <property type="entry name" value="Tscrpt_reg_LuxR_C"/>
</dbReference>
<accession>W5W4Q9</accession>
<dbReference type="SMART" id="SM00421">
    <property type="entry name" value="HTH_LUXR"/>
    <property type="match status" value="1"/>
</dbReference>
<dbReference type="GO" id="GO:0004016">
    <property type="term" value="F:adenylate cyclase activity"/>
    <property type="evidence" value="ECO:0007669"/>
    <property type="project" value="TreeGrafter"/>
</dbReference>
<feature type="domain" description="HTH luxR-type" evidence="3">
    <location>
        <begin position="832"/>
        <end position="897"/>
    </location>
</feature>
<dbReference type="InterPro" id="IPR027417">
    <property type="entry name" value="P-loop_NTPase"/>
</dbReference>
<dbReference type="OrthoDB" id="3656034at2"/>
<evidence type="ECO:0000256" key="2">
    <source>
        <dbReference type="ARBA" id="ARBA00022840"/>
    </source>
</evidence>
<dbReference type="GO" id="GO:0006355">
    <property type="term" value="P:regulation of DNA-templated transcription"/>
    <property type="evidence" value="ECO:0007669"/>
    <property type="project" value="InterPro"/>
</dbReference>
<dbReference type="RefSeq" id="WP_081789277.1">
    <property type="nucleotide sequence ID" value="NZ_CP007155.1"/>
</dbReference>
<keyword evidence="2" id="KW-0067">ATP-binding</keyword>
<sequence length="897" mass="96173">MNPHGNVLGRREVLARCRAGLAEGGVLLHGPAGVGKSTLLDALAAEAAEEGELVLRSTSGATEVLLPHVALIDLFGPHLNEYGQRLSGHLRAALDTALLRTSTTYGSTMDMLAVRLAVVDLLRVLAADRPVLLALDDVQWLDQASLDVLRFAARRIGGHRVRVLVAERAAPGAELVGTAVCPPPVSEIELDGVPDGVIAELLRSRLGLALTGTALSRVRKASGGNPFYALELGRMLQRGGSQSWLDRPLPVPDRLRSLVADRLASLPEQCRPVLLAIAADGEVQVAGDPAVTAAVEAGVLVVSSDGTIRFSHPLLAELVYGDASPAERRRAHELLASHVDDPLRQARHRALATVGADPLLSKELLAAATLARGRGAPAAAAELCRLAASHTPADDPEIGLLWLEAARHAYAAGLTDDARFCCQAAIRGVHHEARVRARLLLWELAGHDKSSVAPLLEAAAEDAGDEPGLVGWVHRYRAELAVRQGRPLVAVDELVAAQEFAEMVRDQDLLLQVLALRIPIELQRDEPLAWELVLRANLAADGVGVTQAAVHARLAAVVTLLRRGQTDEAVDAAAKALSEVERSGRMHELCSVLYACTSVHERAGLCARAAEFAETGGLLRADIEPTPGPGLTMRAAGQLNTGTAEAAAELLDAAIASGEHVHDREWLAYALGMRGRAHVLLREYEPAVRVFDRARTTLHDIGYQDPAFFMIDADLAECLALTGEPGQAGEIIKDARARADRMGRWVVRLGLDRAEALLGDSREAADRLRAALPERHPYPLELARAWLALSTVERRARRRAAATAAARRALDLFTGCGCVPWQRFAEHELARLSAADTPVTDAEQRLIELVRSGATNRQIAVDLYLSVKAVEASLTRLYRKFGVHNRAELLSVTESAT</sequence>
<dbReference type="CDD" id="cd06170">
    <property type="entry name" value="LuxR_C_like"/>
    <property type="match status" value="1"/>
</dbReference>
<evidence type="ECO:0000256" key="1">
    <source>
        <dbReference type="ARBA" id="ARBA00022741"/>
    </source>
</evidence>
<gene>
    <name evidence="4" type="ORF">KALB_2092</name>
</gene>
<dbReference type="GO" id="GO:0005737">
    <property type="term" value="C:cytoplasm"/>
    <property type="evidence" value="ECO:0007669"/>
    <property type="project" value="TreeGrafter"/>
</dbReference>
<dbReference type="SUPFAM" id="SSF48452">
    <property type="entry name" value="TPR-like"/>
    <property type="match status" value="1"/>
</dbReference>
<dbReference type="KEGG" id="kal:KALB_2092"/>
<dbReference type="InterPro" id="IPR041664">
    <property type="entry name" value="AAA_16"/>
</dbReference>
<protein>
    <recommendedName>
        <fullName evidence="3">HTH luxR-type domain-containing protein</fullName>
    </recommendedName>
</protein>
<dbReference type="Pfam" id="PF13191">
    <property type="entry name" value="AAA_16"/>
    <property type="match status" value="1"/>
</dbReference>
<keyword evidence="5" id="KW-1185">Reference proteome</keyword>